<accession>A0A4Q2V6Q5</accession>
<comment type="caution">
    <text evidence="2">The sequence shown here is derived from an EMBL/GenBank/DDBJ whole genome shotgun (WGS) entry which is preliminary data.</text>
</comment>
<organism evidence="2 3">
    <name type="scientific">Fusarium oxysporum f. sp. narcissi</name>
    <dbReference type="NCBI Taxonomy" id="451672"/>
    <lineage>
        <taxon>Eukaryota</taxon>
        <taxon>Fungi</taxon>
        <taxon>Dikarya</taxon>
        <taxon>Ascomycota</taxon>
        <taxon>Pezizomycotina</taxon>
        <taxon>Sordariomycetes</taxon>
        <taxon>Hypocreomycetidae</taxon>
        <taxon>Hypocreales</taxon>
        <taxon>Nectriaceae</taxon>
        <taxon>Fusarium</taxon>
        <taxon>Fusarium oxysporum species complex</taxon>
    </lineage>
</organism>
<feature type="signal peptide" evidence="1">
    <location>
        <begin position="1"/>
        <end position="22"/>
    </location>
</feature>
<feature type="chain" id="PRO_5020377698" evidence="1">
    <location>
        <begin position="23"/>
        <end position="167"/>
    </location>
</feature>
<evidence type="ECO:0000256" key="1">
    <source>
        <dbReference type="SAM" id="SignalP"/>
    </source>
</evidence>
<proteinExistence type="predicted"/>
<evidence type="ECO:0000313" key="3">
    <source>
        <dbReference type="Proteomes" id="UP000290540"/>
    </source>
</evidence>
<evidence type="ECO:0000313" key="2">
    <source>
        <dbReference type="EMBL" id="RYC79607.1"/>
    </source>
</evidence>
<sequence length="167" mass="18683">MALTFATILATLLSSFFMVVNSKYITFEDLAIGTPLENQYQSEGVTFNRQNYIVAAPTFGKVVDVNQHDEEGRTILFRGTFVRPAHHYVAISFGNSGTLSPAAWLAIYHRNGTFLGGVAGQERPGKYGRLRICSDENIDHFEVRGVRTNFDRVDNLEFDDARLVFGP</sequence>
<dbReference type="AlphaFoldDB" id="A0A4Q2V6Q5"/>
<dbReference type="Proteomes" id="UP000290540">
    <property type="component" value="Unassembled WGS sequence"/>
</dbReference>
<name>A0A4Q2V6Q5_FUSOX</name>
<protein>
    <submittedName>
        <fullName evidence="2">Uncharacterized protein</fullName>
    </submittedName>
</protein>
<keyword evidence="1" id="KW-0732">Signal</keyword>
<gene>
    <name evidence="2" type="ORF">BFJ63_vAg17508</name>
</gene>
<reference evidence="2 3" key="1">
    <citation type="submission" date="2016-12" db="EMBL/GenBank/DDBJ databases">
        <title>Draft genome sequence of Fusarium oxysporum causing rot on Narcissus.</title>
        <authorList>
            <person name="Armitage A.D."/>
            <person name="Taylor A."/>
            <person name="Clarkson J.P."/>
            <person name="Harrison R.J."/>
            <person name="Jackson A.C."/>
        </authorList>
    </citation>
    <scope>NUCLEOTIDE SEQUENCE [LARGE SCALE GENOMIC DNA]</scope>
    <source>
        <strain evidence="2 3">N139</strain>
    </source>
</reference>
<dbReference type="EMBL" id="MQTW01000577">
    <property type="protein sequence ID" value="RYC79607.1"/>
    <property type="molecule type" value="Genomic_DNA"/>
</dbReference>